<dbReference type="PANTHER" id="PTHR42760">
    <property type="entry name" value="SHORT-CHAIN DEHYDROGENASES/REDUCTASES FAMILY MEMBER"/>
    <property type="match status" value="1"/>
</dbReference>
<dbReference type="SUPFAM" id="SSF51735">
    <property type="entry name" value="NAD(P)-binding Rossmann-fold domains"/>
    <property type="match status" value="1"/>
</dbReference>
<dbReference type="PRINTS" id="PR00081">
    <property type="entry name" value="GDHRDH"/>
</dbReference>
<dbReference type="PANTHER" id="PTHR42760:SF133">
    <property type="entry name" value="3-OXOACYL-[ACYL-CARRIER-PROTEIN] REDUCTASE"/>
    <property type="match status" value="1"/>
</dbReference>
<evidence type="ECO:0000256" key="2">
    <source>
        <dbReference type="ARBA" id="ARBA00023002"/>
    </source>
</evidence>
<sequence length="327" mass="34196">MGRLEGKVALVTGAASGIGRATALRLAAEGAAVVVTDVQDEPGEAVAEQVRSLGARAVYLRHDVSDETSWQVAVDRASAEFGRLDVLVNNAGIGDLATIEDTSRDDWERTIAVDQTGVFLGMKTAATALKASGRGSIVNISSIFGASGGFGTSPAYHAAKGAVRILTKNAALHWATEGVRVNSVHPGFIDTPMLEAAKGTEFESGMIALTPMGRLGRPEEVAACVAFLASDDASFITGSELYVDGGYLARLSGTRIERAGRSNSCRPHGSMSPSGSSSLAGITLRFGRRRQGKSHGECSAGSPNRATTWRNRRSLDSRPPASRRPSP</sequence>
<dbReference type="EMBL" id="JAPZVP010000011">
    <property type="protein sequence ID" value="MDA1360901.1"/>
    <property type="molecule type" value="Genomic_DNA"/>
</dbReference>
<dbReference type="InterPro" id="IPR057326">
    <property type="entry name" value="KR_dom"/>
</dbReference>
<feature type="compositionally biased region" description="Low complexity" evidence="3">
    <location>
        <begin position="269"/>
        <end position="278"/>
    </location>
</feature>
<comment type="similarity">
    <text evidence="1">Belongs to the short-chain dehydrogenases/reductases (SDR) family.</text>
</comment>
<dbReference type="PRINTS" id="PR00080">
    <property type="entry name" value="SDRFAMILY"/>
</dbReference>
<keyword evidence="6" id="KW-1185">Reference proteome</keyword>
<dbReference type="Pfam" id="PF13561">
    <property type="entry name" value="adh_short_C2"/>
    <property type="match status" value="1"/>
</dbReference>
<protein>
    <submittedName>
        <fullName evidence="5">SDR family oxidoreductase</fullName>
    </submittedName>
</protein>
<dbReference type="InterPro" id="IPR036291">
    <property type="entry name" value="NAD(P)-bd_dom_sf"/>
</dbReference>
<dbReference type="Proteomes" id="UP001146067">
    <property type="component" value="Unassembled WGS sequence"/>
</dbReference>
<evidence type="ECO:0000313" key="5">
    <source>
        <dbReference type="EMBL" id="MDA1360901.1"/>
    </source>
</evidence>
<dbReference type="GO" id="GO:0016616">
    <property type="term" value="F:oxidoreductase activity, acting on the CH-OH group of donors, NAD or NADP as acceptor"/>
    <property type="evidence" value="ECO:0007669"/>
    <property type="project" value="TreeGrafter"/>
</dbReference>
<dbReference type="SMART" id="SM00822">
    <property type="entry name" value="PKS_KR"/>
    <property type="match status" value="1"/>
</dbReference>
<feature type="compositionally biased region" description="Low complexity" evidence="3">
    <location>
        <begin position="317"/>
        <end position="327"/>
    </location>
</feature>
<gene>
    <name evidence="5" type="ORF">O1R50_14820</name>
</gene>
<dbReference type="InterPro" id="IPR002347">
    <property type="entry name" value="SDR_fam"/>
</dbReference>
<comment type="caution">
    <text evidence="5">The sequence shown here is derived from an EMBL/GenBank/DDBJ whole genome shotgun (WGS) entry which is preliminary data.</text>
</comment>
<keyword evidence="2" id="KW-0560">Oxidoreductase</keyword>
<feature type="domain" description="Ketoreductase" evidence="4">
    <location>
        <begin position="7"/>
        <end position="191"/>
    </location>
</feature>
<dbReference type="Gene3D" id="3.40.50.720">
    <property type="entry name" value="NAD(P)-binding Rossmann-like Domain"/>
    <property type="match status" value="1"/>
</dbReference>
<dbReference type="AlphaFoldDB" id="A0A9X3PB73"/>
<evidence type="ECO:0000256" key="3">
    <source>
        <dbReference type="SAM" id="MobiDB-lite"/>
    </source>
</evidence>
<evidence type="ECO:0000256" key="1">
    <source>
        <dbReference type="ARBA" id="ARBA00006484"/>
    </source>
</evidence>
<name>A0A9X3PB73_9ACTN</name>
<dbReference type="FunFam" id="3.40.50.720:FF:000084">
    <property type="entry name" value="Short-chain dehydrogenase reductase"/>
    <property type="match status" value="1"/>
</dbReference>
<reference evidence="5" key="1">
    <citation type="submission" date="2022-12" db="EMBL/GenBank/DDBJ databases">
        <title>Gycomyces niveus sp.nov.,a novel actinomycete isolated from soil in Shouguan.</title>
        <authorList>
            <person name="Yang X."/>
        </authorList>
    </citation>
    <scope>NUCLEOTIDE SEQUENCE</scope>
    <source>
        <strain evidence="5">NEAU-A15</strain>
    </source>
</reference>
<proteinExistence type="inferred from homology"/>
<feature type="region of interest" description="Disordered" evidence="3">
    <location>
        <begin position="259"/>
        <end position="327"/>
    </location>
</feature>
<evidence type="ECO:0000313" key="6">
    <source>
        <dbReference type="Proteomes" id="UP001146067"/>
    </source>
</evidence>
<organism evidence="5 6">
    <name type="scientific">Glycomyces luteolus</name>
    <dbReference type="NCBI Taxonomy" id="2670330"/>
    <lineage>
        <taxon>Bacteria</taxon>
        <taxon>Bacillati</taxon>
        <taxon>Actinomycetota</taxon>
        <taxon>Actinomycetes</taxon>
        <taxon>Glycomycetales</taxon>
        <taxon>Glycomycetaceae</taxon>
        <taxon>Glycomyces</taxon>
    </lineage>
</organism>
<accession>A0A9X3PB73</accession>
<dbReference type="NCBIfam" id="NF005559">
    <property type="entry name" value="PRK07231.1"/>
    <property type="match status" value="1"/>
</dbReference>
<evidence type="ECO:0000259" key="4">
    <source>
        <dbReference type="SMART" id="SM00822"/>
    </source>
</evidence>